<keyword evidence="1" id="KW-0812">Transmembrane</keyword>
<keyword evidence="1" id="KW-1133">Transmembrane helix</keyword>
<dbReference type="AlphaFoldDB" id="A0A2A3YG14"/>
<feature type="transmembrane region" description="Helical" evidence="1">
    <location>
        <begin position="21"/>
        <end position="39"/>
    </location>
</feature>
<feature type="transmembrane region" description="Helical" evidence="1">
    <location>
        <begin position="122"/>
        <end position="142"/>
    </location>
</feature>
<feature type="transmembrane region" description="Helical" evidence="1">
    <location>
        <begin position="45"/>
        <end position="71"/>
    </location>
</feature>
<reference evidence="2 3" key="1">
    <citation type="journal article" date="2017" name="Elife">
        <title>Extensive horizontal gene transfer in cheese-associated bacteria.</title>
        <authorList>
            <person name="Bonham K.S."/>
            <person name="Wolfe B.E."/>
            <person name="Dutton R.J."/>
        </authorList>
    </citation>
    <scope>NUCLEOTIDE SEQUENCE [LARGE SCALE GENOMIC DNA]</scope>
    <source>
        <strain evidence="2 3">341_9</strain>
    </source>
</reference>
<protein>
    <submittedName>
        <fullName evidence="2">Uncharacterized protein</fullName>
    </submittedName>
</protein>
<sequence>MLTDPMTPRGLTADEQFYRWPPVKGVLSVALLLGAGFLAREIDDLTLVLAVECVLLVGAVYVWATTLSGFVRDLRPPVGPGRVITVASRPRRAAIALSWTGLVLTALAMPAAGAALAGPAPATVIAPLLAVALSGLGVATAFPGLSRRRSAQAGGIGVSTRGVHGLFVEHHHAAALALPARAEERRSEQEIARQLERLDASLGPGVHWHPGAREAVTRWMVDGFLPSVEETRTLHLDPAWSPDPRSHEPTRVQRWSRFAINVWAAAVVAGFGAILYGALIQEGTLRDGNWFVLVVFGWMPVVGVPIFVVQAVRAVRRVRHDAGVSAKGWFDVLHGRGLIPFDQITGLRATADGLDVRLLTGTLTYPPREDTLACARRASRTYGVDYERRHPVA</sequence>
<gene>
    <name evidence="2" type="ORF">CIK66_14510</name>
</gene>
<keyword evidence="1" id="KW-0472">Membrane</keyword>
<proteinExistence type="predicted"/>
<dbReference type="Proteomes" id="UP000218598">
    <property type="component" value="Unassembled WGS sequence"/>
</dbReference>
<feature type="transmembrane region" description="Helical" evidence="1">
    <location>
        <begin position="290"/>
        <end position="309"/>
    </location>
</feature>
<accession>A0A2A3YG14</accession>
<dbReference type="EMBL" id="NRGR01000024">
    <property type="protein sequence ID" value="PCC38247.1"/>
    <property type="molecule type" value="Genomic_DNA"/>
</dbReference>
<organism evidence="2 3">
    <name type="scientific">Brachybacterium alimentarium</name>
    <dbReference type="NCBI Taxonomy" id="47845"/>
    <lineage>
        <taxon>Bacteria</taxon>
        <taxon>Bacillati</taxon>
        <taxon>Actinomycetota</taxon>
        <taxon>Actinomycetes</taxon>
        <taxon>Micrococcales</taxon>
        <taxon>Dermabacteraceae</taxon>
        <taxon>Brachybacterium</taxon>
    </lineage>
</organism>
<feature type="transmembrane region" description="Helical" evidence="1">
    <location>
        <begin position="258"/>
        <end position="278"/>
    </location>
</feature>
<feature type="transmembrane region" description="Helical" evidence="1">
    <location>
        <begin position="92"/>
        <end position="116"/>
    </location>
</feature>
<evidence type="ECO:0000313" key="3">
    <source>
        <dbReference type="Proteomes" id="UP000218598"/>
    </source>
</evidence>
<name>A0A2A3YG14_9MICO</name>
<keyword evidence="3" id="KW-1185">Reference proteome</keyword>
<evidence type="ECO:0000256" key="1">
    <source>
        <dbReference type="SAM" id="Phobius"/>
    </source>
</evidence>
<comment type="caution">
    <text evidence="2">The sequence shown here is derived from an EMBL/GenBank/DDBJ whole genome shotgun (WGS) entry which is preliminary data.</text>
</comment>
<evidence type="ECO:0000313" key="2">
    <source>
        <dbReference type="EMBL" id="PCC38247.1"/>
    </source>
</evidence>